<feature type="transmembrane region" description="Helical" evidence="1">
    <location>
        <begin position="12"/>
        <end position="33"/>
    </location>
</feature>
<feature type="transmembrane region" description="Helical" evidence="1">
    <location>
        <begin position="214"/>
        <end position="234"/>
    </location>
</feature>
<evidence type="ECO:0000256" key="1">
    <source>
        <dbReference type="SAM" id="Phobius"/>
    </source>
</evidence>
<gene>
    <name evidence="2" type="ORF">MNBD_BACTEROID01-2219</name>
</gene>
<evidence type="ECO:0000313" key="2">
    <source>
        <dbReference type="EMBL" id="VAW16354.1"/>
    </source>
</evidence>
<protein>
    <submittedName>
        <fullName evidence="2">Uncharacterized protein</fullName>
    </submittedName>
</protein>
<keyword evidence="1" id="KW-0812">Transmembrane</keyword>
<dbReference type="EMBL" id="UOEP01000061">
    <property type="protein sequence ID" value="VAW16354.1"/>
    <property type="molecule type" value="Genomic_DNA"/>
</dbReference>
<accession>A0A3B0U6F9</accession>
<keyword evidence="1" id="KW-0472">Membrane</keyword>
<sequence>MQAGNLKYKVNYPWLFIFSISMGLLEAIVVVYLRESYYPEGFQFPLKLLPERLVYIEIIREVCTITMLGAVAFLSGKTKLQRLSCFLFTFGVWDIFYYLGLKVFLNWPASLLTWDILFFIPVIWTGPVLAPLISSVIMILMALLFEQSEARGRLEALRWTELLLVFAGAVAIYTSFSYDIGMLIIRGKYLSKLLTLAGDPEFQSALASYVPAQFQWEVFAFGILLVLIGAGLVLRRVVKAKRRGATGG</sequence>
<feature type="transmembrane region" description="Helical" evidence="1">
    <location>
        <begin position="86"/>
        <end position="105"/>
    </location>
</feature>
<dbReference type="AlphaFoldDB" id="A0A3B0U6F9"/>
<organism evidence="2">
    <name type="scientific">hydrothermal vent metagenome</name>
    <dbReference type="NCBI Taxonomy" id="652676"/>
    <lineage>
        <taxon>unclassified sequences</taxon>
        <taxon>metagenomes</taxon>
        <taxon>ecological metagenomes</taxon>
    </lineage>
</organism>
<keyword evidence="1" id="KW-1133">Transmembrane helix</keyword>
<feature type="transmembrane region" description="Helical" evidence="1">
    <location>
        <begin position="156"/>
        <end position="176"/>
    </location>
</feature>
<reference evidence="2" key="1">
    <citation type="submission" date="2018-06" db="EMBL/GenBank/DDBJ databases">
        <authorList>
            <person name="Zhirakovskaya E."/>
        </authorList>
    </citation>
    <scope>NUCLEOTIDE SEQUENCE</scope>
</reference>
<proteinExistence type="predicted"/>
<feature type="transmembrane region" description="Helical" evidence="1">
    <location>
        <begin position="117"/>
        <end position="144"/>
    </location>
</feature>
<name>A0A3B0U6F9_9ZZZZ</name>
<feature type="transmembrane region" description="Helical" evidence="1">
    <location>
        <begin position="53"/>
        <end position="74"/>
    </location>
</feature>